<name>A0A834BZI4_ORYME</name>
<feature type="compositionally biased region" description="Low complexity" evidence="1">
    <location>
        <begin position="42"/>
        <end position="57"/>
    </location>
</feature>
<comment type="caution">
    <text evidence="2">The sequence shown here is derived from an EMBL/GenBank/DDBJ whole genome shotgun (WGS) entry which is preliminary data.</text>
</comment>
<evidence type="ECO:0000313" key="2">
    <source>
        <dbReference type="EMBL" id="KAF6722887.1"/>
    </source>
</evidence>
<dbReference type="Proteomes" id="UP000646548">
    <property type="component" value="Unassembled WGS sequence"/>
</dbReference>
<feature type="region of interest" description="Disordered" evidence="1">
    <location>
        <begin position="37"/>
        <end position="106"/>
    </location>
</feature>
<sequence>MLRLPPSGGEHAWVRACDRSREGRMFCGERKVVRRHARSSTSVIAAAASESPASTAGSERKTQQNKAPEAPALVPRDTRDSPEGSAGNRWVWMRTDNESWETISRK</sequence>
<proteinExistence type="predicted"/>
<dbReference type="AlphaFoldDB" id="A0A834BZI4"/>
<organism evidence="2 3">
    <name type="scientific">Oryzias melastigma</name>
    <name type="common">Marine medaka</name>
    <dbReference type="NCBI Taxonomy" id="30732"/>
    <lineage>
        <taxon>Eukaryota</taxon>
        <taxon>Metazoa</taxon>
        <taxon>Chordata</taxon>
        <taxon>Craniata</taxon>
        <taxon>Vertebrata</taxon>
        <taxon>Euteleostomi</taxon>
        <taxon>Actinopterygii</taxon>
        <taxon>Neopterygii</taxon>
        <taxon>Teleostei</taxon>
        <taxon>Neoteleostei</taxon>
        <taxon>Acanthomorphata</taxon>
        <taxon>Ovalentaria</taxon>
        <taxon>Atherinomorphae</taxon>
        <taxon>Beloniformes</taxon>
        <taxon>Adrianichthyidae</taxon>
        <taxon>Oryziinae</taxon>
        <taxon>Oryzias</taxon>
    </lineage>
</organism>
<dbReference type="EMBL" id="WKFB01000445">
    <property type="protein sequence ID" value="KAF6722887.1"/>
    <property type="molecule type" value="Genomic_DNA"/>
</dbReference>
<reference evidence="2" key="1">
    <citation type="journal article" name="BMC Genomics">
        <title>Long-read sequencing and de novo genome assembly of marine medaka (Oryzias melastigma).</title>
        <authorList>
            <person name="Liang P."/>
            <person name="Saqib H.S.A."/>
            <person name="Ni X."/>
            <person name="Shen Y."/>
        </authorList>
    </citation>
    <scope>NUCLEOTIDE SEQUENCE</scope>
    <source>
        <strain evidence="2">Bigg-433</strain>
    </source>
</reference>
<evidence type="ECO:0000256" key="1">
    <source>
        <dbReference type="SAM" id="MobiDB-lite"/>
    </source>
</evidence>
<protein>
    <submittedName>
        <fullName evidence="2">Uncharacterized protein</fullName>
    </submittedName>
</protein>
<evidence type="ECO:0000313" key="3">
    <source>
        <dbReference type="Proteomes" id="UP000646548"/>
    </source>
</evidence>
<gene>
    <name evidence="2" type="ORF">FQA47_014819</name>
</gene>
<accession>A0A834BZI4</accession>